<evidence type="ECO:0000313" key="1">
    <source>
        <dbReference type="EMBL" id="CAK9150573.1"/>
    </source>
</evidence>
<reference evidence="1 2" key="1">
    <citation type="submission" date="2024-02" db="EMBL/GenBank/DDBJ databases">
        <authorList>
            <person name="Vignale AGUSTIN F."/>
            <person name="Sosa J E."/>
            <person name="Modenutti C."/>
        </authorList>
    </citation>
    <scope>NUCLEOTIDE SEQUENCE [LARGE SCALE GENOMIC DNA]</scope>
</reference>
<sequence>MFSKALSRNQQDIFLRKFRRDEYCMWMELENSRFGEFARITQMMNNGKRKGLIIPQGSQGIGWKGFRGLMEDAFSGGRNTLIQEEENQSLMVVSKCRVKEQENGAWAEMHKENTPANVKGYENMLKEEVKWSDAMLAAREWYDNAELEKSLEDSLYCYDIDNERKIQTDEVYGDIARMFTDDKLISVQEEGNMILHHESKVICNVFPCTLEGNISQKKPLMVSPRAVLFSGDGRVNVGVHFGDFNVSRGGSVNIRIGSGSDCVAGMTWN</sequence>
<organism evidence="1 2">
    <name type="scientific">Ilex paraguariensis</name>
    <name type="common">yerba mate</name>
    <dbReference type="NCBI Taxonomy" id="185542"/>
    <lineage>
        <taxon>Eukaryota</taxon>
        <taxon>Viridiplantae</taxon>
        <taxon>Streptophyta</taxon>
        <taxon>Embryophyta</taxon>
        <taxon>Tracheophyta</taxon>
        <taxon>Spermatophyta</taxon>
        <taxon>Magnoliopsida</taxon>
        <taxon>eudicotyledons</taxon>
        <taxon>Gunneridae</taxon>
        <taxon>Pentapetalae</taxon>
        <taxon>asterids</taxon>
        <taxon>campanulids</taxon>
        <taxon>Aquifoliales</taxon>
        <taxon>Aquifoliaceae</taxon>
        <taxon>Ilex</taxon>
    </lineage>
</organism>
<dbReference type="InterPro" id="IPR018247">
    <property type="entry name" value="EF_Hand_1_Ca_BS"/>
</dbReference>
<dbReference type="Proteomes" id="UP001642360">
    <property type="component" value="Unassembled WGS sequence"/>
</dbReference>
<protein>
    <recommendedName>
        <fullName evidence="3">EF-hand domain-containing protein</fullName>
    </recommendedName>
</protein>
<evidence type="ECO:0008006" key="3">
    <source>
        <dbReference type="Google" id="ProtNLM"/>
    </source>
</evidence>
<dbReference type="AlphaFoldDB" id="A0ABC8S001"/>
<name>A0ABC8S001_9AQUA</name>
<keyword evidence="2" id="KW-1185">Reference proteome</keyword>
<gene>
    <name evidence="1" type="ORF">ILEXP_LOCUS18729</name>
</gene>
<dbReference type="PROSITE" id="PS00018">
    <property type="entry name" value="EF_HAND_1"/>
    <property type="match status" value="1"/>
</dbReference>
<proteinExistence type="predicted"/>
<dbReference type="EMBL" id="CAUOFW020002055">
    <property type="protein sequence ID" value="CAK9150573.1"/>
    <property type="molecule type" value="Genomic_DNA"/>
</dbReference>
<accession>A0ABC8S001</accession>
<comment type="caution">
    <text evidence="1">The sequence shown here is derived from an EMBL/GenBank/DDBJ whole genome shotgun (WGS) entry which is preliminary data.</text>
</comment>
<evidence type="ECO:0000313" key="2">
    <source>
        <dbReference type="Proteomes" id="UP001642360"/>
    </source>
</evidence>